<evidence type="ECO:0000256" key="2">
    <source>
        <dbReference type="ARBA" id="ARBA00013819"/>
    </source>
</evidence>
<accession>A0ABP0ZLP9</accession>
<keyword evidence="5" id="KW-0677">Repeat</keyword>
<evidence type="ECO:0000256" key="1">
    <source>
        <dbReference type="ARBA" id="ARBA00009573"/>
    </source>
</evidence>
<keyword evidence="12" id="KW-1185">Reference proteome</keyword>
<dbReference type="InterPro" id="IPR011387">
    <property type="entry name" value="TIF2A"/>
</dbReference>
<dbReference type="InterPro" id="IPR013979">
    <property type="entry name" value="TIF_beta_prop-like"/>
</dbReference>
<proteinExistence type="inferred from homology"/>
<dbReference type="InterPro" id="IPR015943">
    <property type="entry name" value="WD40/YVTN_repeat-like_dom_sf"/>
</dbReference>
<dbReference type="RefSeq" id="XP_066829730.1">
    <property type="nucleotide sequence ID" value="XM_066972830.1"/>
</dbReference>
<dbReference type="Gene3D" id="2.130.10.10">
    <property type="entry name" value="YVTN repeat-like/Quinoprotein amine dehydrogenase"/>
    <property type="match status" value="1"/>
</dbReference>
<dbReference type="PANTHER" id="PTHR13227:SF0">
    <property type="entry name" value="EUKARYOTIC TRANSLATION INITIATION FACTOR 2A"/>
    <property type="match status" value="1"/>
</dbReference>
<feature type="region of interest" description="Disordered" evidence="9">
    <location>
        <begin position="455"/>
        <end position="592"/>
    </location>
</feature>
<evidence type="ECO:0000256" key="5">
    <source>
        <dbReference type="ARBA" id="ARBA00022737"/>
    </source>
</evidence>
<dbReference type="PANTHER" id="PTHR13227">
    <property type="entry name" value="EUKARYOTIC TRANSLATION INITIATION FACTOR 2A"/>
    <property type="match status" value="1"/>
</dbReference>
<keyword evidence="6 8" id="KW-0810">Translation regulation</keyword>
<dbReference type="SUPFAM" id="SSF82171">
    <property type="entry name" value="DPP6 N-terminal domain-like"/>
    <property type="match status" value="1"/>
</dbReference>
<sequence>MSKSTELFCRFPKSVELIQDFEDITPSPKALAECRAALYSSNGRFFAYTQPDEVVILDTSSQAKLYHKIDMPEVFDINFSPMGTYLCLWCKPVQLNKENGTWNDNLKIFNVNTKSIISEWSVRHQNGWKPQFTSTETLFSRSVNNREIQFFEIDPQGSSLININQPTYKYKIDDSKVTFQNFQISPGKNPSLAVFIPEKSGKPASVLIYNIPNFNQPICSKNFFKAERCQLKWNSLGTALLALSSTDHDTSNKSYYGETNLYLLGIAGSYDSRIDLQREGPIHDITWSPTAREFAVSYGYMPSETTFFDARGNAIHSLPTAARNTILYSPQAKFVLVAGFGNLQGTVDVYDRQNKFSKVVTFEASNTSVCEWSPCGRFILTATTSPRLRVDNGLKVWHASGKLIFLKEFPELYSIGWKPQDLTLFSALRTLEPAPEAHVSTTEYTAKRDAVASAAAKKPAGAYRPPHARGNGTSSAQSTTLYQKELENSMKGVTPPPPPGFARNGGAARQRTIPGAAPVAEKESKAAAKNRKKRESKKGKEQSPGPANGPANGPAATTGPAATVGTSQTQESAATNSAPSDENPSSGGAVIGGVASLEEKKIRSLLKKLRAIEQLKMKQAGGETLEDTQVIKISKEDEIRNELQTLGWNE</sequence>
<feature type="compositionally biased region" description="Polar residues" evidence="9">
    <location>
        <begin position="471"/>
        <end position="482"/>
    </location>
</feature>
<evidence type="ECO:0000313" key="11">
    <source>
        <dbReference type="EMBL" id="CAK9438568.1"/>
    </source>
</evidence>
<evidence type="ECO:0000256" key="8">
    <source>
        <dbReference type="PIRNR" id="PIRNR017222"/>
    </source>
</evidence>
<keyword evidence="4" id="KW-0853">WD repeat</keyword>
<name>A0ABP0ZLP9_9ASCO</name>
<evidence type="ECO:0000256" key="6">
    <source>
        <dbReference type="ARBA" id="ARBA00022845"/>
    </source>
</evidence>
<gene>
    <name evidence="11" type="ORF">LODBEIA_P27920</name>
</gene>
<dbReference type="Pfam" id="PF08662">
    <property type="entry name" value="eIF2A"/>
    <property type="match status" value="1"/>
</dbReference>
<reference evidence="11 12" key="1">
    <citation type="submission" date="2024-03" db="EMBL/GenBank/DDBJ databases">
        <authorList>
            <person name="Brejova B."/>
        </authorList>
    </citation>
    <scope>NUCLEOTIDE SEQUENCE [LARGE SCALE GENOMIC DNA]</scope>
    <source>
        <strain evidence="11 12">CBS 14171</strain>
    </source>
</reference>
<comment type="function">
    <text evidence="8">Functions in the early steps of protein synthesis of a small number of specific mRNAs. Acts by directing the binding of methionyl-tRNAi to 40S ribosomal subunits. In contrast to the eIF-2 complex, it binds methionyl-tRNAi to 40S subunits in a codon-dependent manner, whereas the eIF-2 complex binds methionyl-tRNAi to 40S subunits in a GTP-dependent manner.</text>
</comment>
<organism evidence="11 12">
    <name type="scientific">Lodderomyces beijingensis</name>
    <dbReference type="NCBI Taxonomy" id="1775926"/>
    <lineage>
        <taxon>Eukaryota</taxon>
        <taxon>Fungi</taxon>
        <taxon>Dikarya</taxon>
        <taxon>Ascomycota</taxon>
        <taxon>Saccharomycotina</taxon>
        <taxon>Pichiomycetes</taxon>
        <taxon>Debaryomycetaceae</taxon>
        <taxon>Candida/Lodderomyces clade</taxon>
        <taxon>Lodderomyces</taxon>
    </lineage>
</organism>
<dbReference type="EMBL" id="OZ022407">
    <property type="protein sequence ID" value="CAK9438568.1"/>
    <property type="molecule type" value="Genomic_DNA"/>
</dbReference>
<evidence type="ECO:0000256" key="3">
    <source>
        <dbReference type="ARBA" id="ARBA00022540"/>
    </source>
</evidence>
<evidence type="ECO:0000313" key="12">
    <source>
        <dbReference type="Proteomes" id="UP001497383"/>
    </source>
</evidence>
<keyword evidence="3 8" id="KW-0396">Initiation factor</keyword>
<dbReference type="GeneID" id="92207988"/>
<feature type="domain" description="Translation initiation factor beta propellor-like" evidence="10">
    <location>
        <begin position="221"/>
        <end position="414"/>
    </location>
</feature>
<keyword evidence="7 8" id="KW-0648">Protein biosynthesis</keyword>
<evidence type="ECO:0000256" key="4">
    <source>
        <dbReference type="ARBA" id="ARBA00022574"/>
    </source>
</evidence>
<dbReference type="Proteomes" id="UP001497383">
    <property type="component" value="Chromosome 3"/>
</dbReference>
<evidence type="ECO:0000256" key="9">
    <source>
        <dbReference type="SAM" id="MobiDB-lite"/>
    </source>
</evidence>
<protein>
    <recommendedName>
        <fullName evidence="2 8">Eukaryotic translation initiation factor 2A</fullName>
        <shortName evidence="8">eIF-2A</shortName>
    </recommendedName>
</protein>
<feature type="compositionally biased region" description="Low complexity" evidence="9">
    <location>
        <begin position="544"/>
        <end position="566"/>
    </location>
</feature>
<evidence type="ECO:0000256" key="7">
    <source>
        <dbReference type="ARBA" id="ARBA00022917"/>
    </source>
</evidence>
<feature type="compositionally biased region" description="Basic residues" evidence="9">
    <location>
        <begin position="528"/>
        <end position="537"/>
    </location>
</feature>
<comment type="similarity">
    <text evidence="1 8">Belongs to the WD repeat EIF2A family.</text>
</comment>
<dbReference type="PIRSF" id="PIRSF017222">
    <property type="entry name" value="eIF2A"/>
    <property type="match status" value="1"/>
</dbReference>
<evidence type="ECO:0000259" key="10">
    <source>
        <dbReference type="Pfam" id="PF08662"/>
    </source>
</evidence>
<feature type="compositionally biased region" description="Polar residues" evidence="9">
    <location>
        <begin position="567"/>
        <end position="584"/>
    </location>
</feature>